<comment type="caution">
    <text evidence="4">The sequence shown here is derived from an EMBL/GenBank/DDBJ whole genome shotgun (WGS) entry which is preliminary data.</text>
</comment>
<evidence type="ECO:0000256" key="2">
    <source>
        <dbReference type="ARBA" id="ARBA00023239"/>
    </source>
</evidence>
<feature type="domain" description="L-tryptophan decarboxylase PsiD-like" evidence="3">
    <location>
        <begin position="41"/>
        <end position="171"/>
    </location>
</feature>
<evidence type="ECO:0000313" key="4">
    <source>
        <dbReference type="EMBL" id="CAE6452554.1"/>
    </source>
</evidence>
<accession>A0A8H3BBI1</accession>
<protein>
    <recommendedName>
        <fullName evidence="3">L-tryptophan decarboxylase PsiD-like domain-containing protein</fullName>
    </recommendedName>
</protein>
<dbReference type="GO" id="GO:0005739">
    <property type="term" value="C:mitochondrion"/>
    <property type="evidence" value="ECO:0007669"/>
    <property type="project" value="TreeGrafter"/>
</dbReference>
<keyword evidence="2" id="KW-0456">Lyase</keyword>
<dbReference type="EMBL" id="CAJMWS010000580">
    <property type="protein sequence ID" value="CAE6452554.1"/>
    <property type="molecule type" value="Genomic_DNA"/>
</dbReference>
<dbReference type="InterPro" id="IPR022237">
    <property type="entry name" value="PsiD-like"/>
</dbReference>
<evidence type="ECO:0000256" key="1">
    <source>
        <dbReference type="ARBA" id="ARBA00022793"/>
    </source>
</evidence>
<dbReference type="Pfam" id="PF12588">
    <property type="entry name" value="PSDC"/>
    <property type="match status" value="1"/>
</dbReference>
<dbReference type="GO" id="GO:0006646">
    <property type="term" value="P:phosphatidylethanolamine biosynthetic process"/>
    <property type="evidence" value="ECO:0007669"/>
    <property type="project" value="TreeGrafter"/>
</dbReference>
<name>A0A8H3BBI1_9AGAM</name>
<evidence type="ECO:0000313" key="5">
    <source>
        <dbReference type="Proteomes" id="UP000663846"/>
    </source>
</evidence>
<proteinExistence type="predicted"/>
<evidence type="ECO:0000259" key="3">
    <source>
        <dbReference type="Pfam" id="PF12588"/>
    </source>
</evidence>
<gene>
    <name evidence="4" type="ORF">RDB_LOCUS147574</name>
</gene>
<dbReference type="PANTHER" id="PTHR10067">
    <property type="entry name" value="PHOSPHATIDYLSERINE DECARBOXYLASE"/>
    <property type="match status" value="1"/>
</dbReference>
<dbReference type="GO" id="GO:0004609">
    <property type="term" value="F:phosphatidylserine decarboxylase activity"/>
    <property type="evidence" value="ECO:0007669"/>
    <property type="project" value="InterPro"/>
</dbReference>
<keyword evidence="1" id="KW-0210">Decarboxylase</keyword>
<dbReference type="Pfam" id="PF02666">
    <property type="entry name" value="PS_Dcarbxylase"/>
    <property type="match status" value="1"/>
</dbReference>
<dbReference type="Proteomes" id="UP000663846">
    <property type="component" value="Unassembled WGS sequence"/>
</dbReference>
<dbReference type="PANTHER" id="PTHR10067:SF9">
    <property type="entry name" value="PHOSPHATIDYLSERINE DECARBOXYLASE FAMILY PROTEIN (AFU_ORTHOLOGUE AFUA_7G01730)"/>
    <property type="match status" value="1"/>
</dbReference>
<organism evidence="4 5">
    <name type="scientific">Rhizoctonia solani</name>
    <dbReference type="NCBI Taxonomy" id="456999"/>
    <lineage>
        <taxon>Eukaryota</taxon>
        <taxon>Fungi</taxon>
        <taxon>Dikarya</taxon>
        <taxon>Basidiomycota</taxon>
        <taxon>Agaricomycotina</taxon>
        <taxon>Agaricomycetes</taxon>
        <taxon>Cantharellales</taxon>
        <taxon>Ceratobasidiaceae</taxon>
        <taxon>Rhizoctonia</taxon>
    </lineage>
</organism>
<sequence>MTLNVPRYNGWVPSRAVYDAFINDLMERATTPYSAGAEHVPSVKRFQEAIQANPTMVNLFNNVFLQAPQSQSQVRDFEHLLQLFDLIVVGPPRFMVVSEHGVTEPIGVPMYLVFDLLSNSSAAYDLFRMEAFNEALKRLLSSWGDYLRTSDSGSTLTDAPDGWFSQGAIQALEEGRGKFNQTYVVLNDTAINRGYTSWDQFFTRQIRSDARPIVPAPKDKTVVYNACESTVERYKFNVQAHDKFWLKGTMSYSLYDIFNGDNETAQHFVGGTVYQAFLSPQDYHRWHSPVTGKVVAARIVDGTYYAVLPDEGEGGDPRGALIRSQPWLTVAATRAIITIQADSEKIGLVAFIGVGMAEVSTCQLLVQPGSRVEPGQEIGMFHFGGSSHALIFGPHVKVTFTDEVEVGKHIHVNRIIASVDQ</sequence>
<dbReference type="InterPro" id="IPR003817">
    <property type="entry name" value="PS_Dcarbxylase"/>
</dbReference>
<dbReference type="AlphaFoldDB" id="A0A8H3BBI1"/>
<reference evidence="4" key="1">
    <citation type="submission" date="2021-01" db="EMBL/GenBank/DDBJ databases">
        <authorList>
            <person name="Kaushik A."/>
        </authorList>
    </citation>
    <scope>NUCLEOTIDE SEQUENCE</scope>
    <source>
        <strain evidence="4">AG1-1C</strain>
    </source>
</reference>